<gene>
    <name evidence="3" type="ORF">KYK27_02030</name>
</gene>
<keyword evidence="4" id="KW-1185">Reference proteome</keyword>
<accession>A0ABS6X826</accession>
<evidence type="ECO:0000313" key="4">
    <source>
        <dbReference type="Proteomes" id="UP000774935"/>
    </source>
</evidence>
<evidence type="ECO:0000256" key="1">
    <source>
        <dbReference type="SAM" id="SignalP"/>
    </source>
</evidence>
<dbReference type="Proteomes" id="UP000774935">
    <property type="component" value="Unassembled WGS sequence"/>
</dbReference>
<evidence type="ECO:0000259" key="2">
    <source>
        <dbReference type="Pfam" id="PF01738"/>
    </source>
</evidence>
<feature type="chain" id="PRO_5046111630" evidence="1">
    <location>
        <begin position="21"/>
        <end position="284"/>
    </location>
</feature>
<feature type="signal peptide" evidence="1">
    <location>
        <begin position="1"/>
        <end position="20"/>
    </location>
</feature>
<dbReference type="Gene3D" id="3.40.50.1820">
    <property type="entry name" value="alpha/beta hydrolase"/>
    <property type="match status" value="1"/>
</dbReference>
<protein>
    <submittedName>
        <fullName evidence="3">Dienelactone hydrolase family protein</fullName>
    </submittedName>
</protein>
<keyword evidence="3" id="KW-0378">Hydrolase</keyword>
<dbReference type="InterPro" id="IPR051049">
    <property type="entry name" value="Dienelactone_hydrolase-like"/>
</dbReference>
<dbReference type="InterPro" id="IPR002925">
    <property type="entry name" value="Dienelactn_hydro"/>
</dbReference>
<organism evidence="3 4">
    <name type="scientific">Pontibacter populi</name>
    <dbReference type="NCBI Taxonomy" id="890055"/>
    <lineage>
        <taxon>Bacteria</taxon>
        <taxon>Pseudomonadati</taxon>
        <taxon>Bacteroidota</taxon>
        <taxon>Cytophagia</taxon>
        <taxon>Cytophagales</taxon>
        <taxon>Hymenobacteraceae</taxon>
        <taxon>Pontibacter</taxon>
    </lineage>
</organism>
<feature type="domain" description="Dienelactone hydrolase" evidence="2">
    <location>
        <begin position="89"/>
        <end position="282"/>
    </location>
</feature>
<comment type="caution">
    <text evidence="3">The sequence shown here is derived from an EMBL/GenBank/DDBJ whole genome shotgun (WGS) entry which is preliminary data.</text>
</comment>
<proteinExistence type="predicted"/>
<sequence>MEKLIFVFIILLLSMPVAFAQQKMSCCTKPASEATTQFAMLGSDKSFQAKHDNPLPFSLQNQKGKMVTFKTPDGKTASAYEIKAPKKTDNYLLVFHEWWGLNDYIKQEAERLAKELGNVNVLALDLYDGRVAAEREKAVEYMQSVTPERGKAIINGAIAYAGKDPDIATIGWCFGGGWSLQAAIEAGDKAEAAVIYYGMPERDVERLKKLDAPVLGIFAKQDGSITPEIVADFEQKMKQADKKVTIKMYDAVHAFANPSNPKYDKQAAEDAHKLAIEFLKKHLD</sequence>
<dbReference type="PANTHER" id="PTHR46623:SF6">
    <property type="entry name" value="ALPHA_BETA-HYDROLASES SUPERFAMILY PROTEIN"/>
    <property type="match status" value="1"/>
</dbReference>
<dbReference type="SUPFAM" id="SSF53474">
    <property type="entry name" value="alpha/beta-Hydrolases"/>
    <property type="match status" value="1"/>
</dbReference>
<dbReference type="EMBL" id="JAHWXQ010000001">
    <property type="protein sequence ID" value="MBW3363804.1"/>
    <property type="molecule type" value="Genomic_DNA"/>
</dbReference>
<name>A0ABS6X826_9BACT</name>
<evidence type="ECO:0000313" key="3">
    <source>
        <dbReference type="EMBL" id="MBW3363804.1"/>
    </source>
</evidence>
<dbReference type="Pfam" id="PF01738">
    <property type="entry name" value="DLH"/>
    <property type="match status" value="1"/>
</dbReference>
<keyword evidence="1" id="KW-0732">Signal</keyword>
<dbReference type="InterPro" id="IPR029058">
    <property type="entry name" value="AB_hydrolase_fold"/>
</dbReference>
<dbReference type="PANTHER" id="PTHR46623">
    <property type="entry name" value="CARBOXYMETHYLENEBUTENOLIDASE-RELATED"/>
    <property type="match status" value="1"/>
</dbReference>
<dbReference type="RefSeq" id="WP_199108393.1">
    <property type="nucleotide sequence ID" value="NZ_JAHWXQ010000001.1"/>
</dbReference>
<dbReference type="GO" id="GO:0016787">
    <property type="term" value="F:hydrolase activity"/>
    <property type="evidence" value="ECO:0007669"/>
    <property type="project" value="UniProtKB-KW"/>
</dbReference>
<reference evidence="3 4" key="1">
    <citation type="submission" date="2021-07" db="EMBL/GenBank/DDBJ databases">
        <authorList>
            <person name="Kim M.K."/>
        </authorList>
    </citation>
    <scope>NUCLEOTIDE SEQUENCE [LARGE SCALE GENOMIC DNA]</scope>
    <source>
        <strain evidence="3 4">HLY7-15</strain>
    </source>
</reference>